<sequence length="410" mass="45319">MMAYQLLLPVLVPPTSAQKIKLCRIDNIPALSPAHTLFLTGKKKLSFNPPLNKQKTVRSFFVSAKHESKQSKEQILEALREELPAMFEPGANVDYSIYAKTVHFQDPLNDFVGIDKYRGNISFLQTFFKDSKLDLHGIALGKYKDGRDMVISRWTLAMTAPLPWSPRLAFTGTSEYVLDDSGAVVEHVDKWDSLPGQEKSAAKGVLDLLSQMFSSGSGAPVQPSDPQQPPYLLVRRYPAFEIRSYSPCVVVQTPYTSRPAAYAALDDYLVGANSIARILPRTSPVVMQVPSSSSPPSPSAPPKLMSYFLPSRYTDASAAPVPTSPDMCLASFGSRPVAVAQFSGSATPEAVMFHRRALLRELEKGGWAVAAGEDSIIRFAQYDAIYSLPWNRRNEVWVLLDDPTVNDPFR</sequence>
<dbReference type="AlphaFoldDB" id="A0A7S2NPD6"/>
<dbReference type="InterPro" id="IPR032710">
    <property type="entry name" value="NTF2-like_dom_sf"/>
</dbReference>
<dbReference type="SUPFAM" id="SSF54427">
    <property type="entry name" value="NTF2-like"/>
    <property type="match status" value="1"/>
</dbReference>
<dbReference type="InterPro" id="IPR006917">
    <property type="entry name" value="SOUL_heme-bd"/>
</dbReference>
<dbReference type="EMBL" id="HBGX01001121">
    <property type="protein sequence ID" value="CAD9551327.1"/>
    <property type="molecule type" value="Transcribed_RNA"/>
</dbReference>
<gene>
    <name evidence="2" type="ORF">CGLO1086_LOCUS518</name>
</gene>
<dbReference type="SUPFAM" id="SSF55136">
    <property type="entry name" value="Probable bacterial effector-binding domain"/>
    <property type="match status" value="1"/>
</dbReference>
<dbReference type="PANTHER" id="PTHR34123:SF1">
    <property type="entry name" value="OS04G0578200 PROTEIN"/>
    <property type="match status" value="1"/>
</dbReference>
<name>A0A7S2NPD6_9EUKA</name>
<dbReference type="InterPro" id="IPR011256">
    <property type="entry name" value="Reg_factor_effector_dom_sf"/>
</dbReference>
<evidence type="ECO:0008006" key="3">
    <source>
        <dbReference type="Google" id="ProtNLM"/>
    </source>
</evidence>
<evidence type="ECO:0000256" key="1">
    <source>
        <dbReference type="ARBA" id="ARBA00009817"/>
    </source>
</evidence>
<comment type="similarity">
    <text evidence="1">Belongs to the HEBP family.</text>
</comment>
<dbReference type="Pfam" id="PF10184">
    <property type="entry name" value="DUF2358"/>
    <property type="match status" value="1"/>
</dbReference>
<dbReference type="PANTHER" id="PTHR34123">
    <property type="entry name" value="OS04G0578200 PROTEIN"/>
    <property type="match status" value="1"/>
</dbReference>
<reference evidence="2" key="1">
    <citation type="submission" date="2021-01" db="EMBL/GenBank/DDBJ databases">
        <authorList>
            <person name="Corre E."/>
            <person name="Pelletier E."/>
            <person name="Niang G."/>
            <person name="Scheremetjew M."/>
            <person name="Finn R."/>
            <person name="Kale V."/>
            <person name="Holt S."/>
            <person name="Cochrane G."/>
            <person name="Meng A."/>
            <person name="Brown T."/>
            <person name="Cohen L."/>
        </authorList>
    </citation>
    <scope>NUCLEOTIDE SEQUENCE</scope>
    <source>
        <strain evidence="2">SAG4.97</strain>
    </source>
</reference>
<protein>
    <recommendedName>
        <fullName evidence="3">SOUL heme-binding protein</fullName>
    </recommendedName>
</protein>
<accession>A0A7S2NPD6</accession>
<dbReference type="InterPro" id="IPR018790">
    <property type="entry name" value="DUF2358"/>
</dbReference>
<proteinExistence type="inferred from homology"/>
<dbReference type="Pfam" id="PF04832">
    <property type="entry name" value="SOUL"/>
    <property type="match status" value="1"/>
</dbReference>
<organism evidence="2">
    <name type="scientific">Cyanoptyche gloeocystis</name>
    <dbReference type="NCBI Taxonomy" id="77922"/>
    <lineage>
        <taxon>Eukaryota</taxon>
        <taxon>Glaucocystophyceae</taxon>
        <taxon>Glaucocystophyceae incertae sedis</taxon>
        <taxon>Cyanoptyche</taxon>
    </lineage>
</organism>
<evidence type="ECO:0000313" key="2">
    <source>
        <dbReference type="EMBL" id="CAD9551327.1"/>
    </source>
</evidence>
<dbReference type="Gene3D" id="3.20.80.10">
    <property type="entry name" value="Regulatory factor, effector binding domain"/>
    <property type="match status" value="1"/>
</dbReference>